<dbReference type="OrthoDB" id="1932925at2759"/>
<evidence type="ECO:0000259" key="9">
    <source>
        <dbReference type="Pfam" id="PF14416"/>
    </source>
</evidence>
<comment type="similarity">
    <text evidence="2">Belongs to the PC-esterase family. TBL subfamily.</text>
</comment>
<accession>W9QRF5</accession>
<comment type="subcellular location">
    <subcellularLocation>
        <location evidence="1">Membrane</location>
        <topology evidence="1">Single-pass membrane protein</topology>
    </subcellularLocation>
</comment>
<dbReference type="PANTHER" id="PTHR32285">
    <property type="entry name" value="PROTEIN TRICHOME BIREFRINGENCE-LIKE 9-RELATED"/>
    <property type="match status" value="1"/>
</dbReference>
<gene>
    <name evidence="10" type="ORF">L484_018353</name>
</gene>
<dbReference type="eggNOG" id="ENOG502QT46">
    <property type="taxonomic scope" value="Eukaryota"/>
</dbReference>
<dbReference type="InterPro" id="IPR029962">
    <property type="entry name" value="TBL"/>
</dbReference>
<feature type="signal peptide" evidence="7">
    <location>
        <begin position="1"/>
        <end position="24"/>
    </location>
</feature>
<dbReference type="EMBL" id="KE343602">
    <property type="protein sequence ID" value="EXB36975.1"/>
    <property type="molecule type" value="Genomic_DNA"/>
</dbReference>
<evidence type="ECO:0000256" key="2">
    <source>
        <dbReference type="ARBA" id="ARBA00007727"/>
    </source>
</evidence>
<sequence>MAKPKLQLLFLLCIFLCFFHGKSSEFEVDEDESWLSEEDEAVMVQSGQNRQRRCDFSSGKWVFDQSYPLYDSNCPYLSTAVTCQKNGRPDSDYQKWRWKPNGCSIPRFNALKFLAKMKKKRIMLVGDSIVRNQWESLVCLVQGVIPTGRKKVIYNGPSMAFHAMDYETSIEFTWAPLLVELKREAGNKRILHLDSIEENAKYWRGADVLLFDSAHWWTHSDKWSSWDYFMEGHTLVKSMNPMVAYQKGLTTWAKWVDLNLDPHKTRVFFRSMSPRHNRENGWKCYNQKKPLAAFSHPHVPEELVVLQGVLRKMRFPVYLQDVTTLSAFRRDGHPSVYRRALGQEERQHPGNFSSDCSHWCLPGVPDTWNEILSALL</sequence>
<keyword evidence="3" id="KW-0812">Transmembrane</keyword>
<evidence type="ECO:0000256" key="4">
    <source>
        <dbReference type="ARBA" id="ARBA00022968"/>
    </source>
</evidence>
<keyword evidence="4" id="KW-0735">Signal-anchor</keyword>
<evidence type="ECO:0000259" key="8">
    <source>
        <dbReference type="Pfam" id="PF13839"/>
    </source>
</evidence>
<dbReference type="AlphaFoldDB" id="W9QRF5"/>
<feature type="chain" id="PRO_5004928013" evidence="7">
    <location>
        <begin position="25"/>
        <end position="376"/>
    </location>
</feature>
<reference evidence="11" key="1">
    <citation type="submission" date="2013-01" db="EMBL/GenBank/DDBJ databases">
        <title>Draft Genome Sequence of a Mulberry Tree, Morus notabilis C.K. Schneid.</title>
        <authorList>
            <person name="He N."/>
            <person name="Zhao S."/>
        </authorList>
    </citation>
    <scope>NUCLEOTIDE SEQUENCE</scope>
</reference>
<evidence type="ECO:0000313" key="10">
    <source>
        <dbReference type="EMBL" id="EXB36975.1"/>
    </source>
</evidence>
<dbReference type="GO" id="GO:0005794">
    <property type="term" value="C:Golgi apparatus"/>
    <property type="evidence" value="ECO:0007669"/>
    <property type="project" value="TreeGrafter"/>
</dbReference>
<evidence type="ECO:0000256" key="7">
    <source>
        <dbReference type="SAM" id="SignalP"/>
    </source>
</evidence>
<name>W9QRF5_9ROSA</name>
<dbReference type="InterPro" id="IPR026057">
    <property type="entry name" value="TBL_C"/>
</dbReference>
<dbReference type="GO" id="GO:0016413">
    <property type="term" value="F:O-acetyltransferase activity"/>
    <property type="evidence" value="ECO:0007669"/>
    <property type="project" value="InterPro"/>
</dbReference>
<keyword evidence="7" id="KW-0732">Signal</keyword>
<feature type="domain" description="Trichome birefringence-like N-terminal" evidence="9">
    <location>
        <begin position="53"/>
        <end position="104"/>
    </location>
</feature>
<dbReference type="STRING" id="981085.W9QRF5"/>
<keyword evidence="6" id="KW-0472">Membrane</keyword>
<evidence type="ECO:0000256" key="6">
    <source>
        <dbReference type="ARBA" id="ARBA00023136"/>
    </source>
</evidence>
<dbReference type="Pfam" id="PF14416">
    <property type="entry name" value="PMR5N"/>
    <property type="match status" value="1"/>
</dbReference>
<dbReference type="GO" id="GO:0016020">
    <property type="term" value="C:membrane"/>
    <property type="evidence" value="ECO:0007669"/>
    <property type="project" value="UniProtKB-SubCell"/>
</dbReference>
<dbReference type="Proteomes" id="UP000030645">
    <property type="component" value="Unassembled WGS sequence"/>
</dbReference>
<feature type="domain" description="Trichome birefringence-like C-terminal" evidence="8">
    <location>
        <begin position="105"/>
        <end position="374"/>
    </location>
</feature>
<evidence type="ECO:0000256" key="3">
    <source>
        <dbReference type="ARBA" id="ARBA00022692"/>
    </source>
</evidence>
<keyword evidence="11" id="KW-1185">Reference proteome</keyword>
<dbReference type="Pfam" id="PF13839">
    <property type="entry name" value="PC-Esterase"/>
    <property type="match status" value="1"/>
</dbReference>
<evidence type="ECO:0000313" key="11">
    <source>
        <dbReference type="Proteomes" id="UP000030645"/>
    </source>
</evidence>
<proteinExistence type="inferred from homology"/>
<evidence type="ECO:0000256" key="5">
    <source>
        <dbReference type="ARBA" id="ARBA00022989"/>
    </source>
</evidence>
<organism evidence="10 11">
    <name type="scientific">Morus notabilis</name>
    <dbReference type="NCBI Taxonomy" id="981085"/>
    <lineage>
        <taxon>Eukaryota</taxon>
        <taxon>Viridiplantae</taxon>
        <taxon>Streptophyta</taxon>
        <taxon>Embryophyta</taxon>
        <taxon>Tracheophyta</taxon>
        <taxon>Spermatophyta</taxon>
        <taxon>Magnoliopsida</taxon>
        <taxon>eudicotyledons</taxon>
        <taxon>Gunneridae</taxon>
        <taxon>Pentapetalae</taxon>
        <taxon>rosids</taxon>
        <taxon>fabids</taxon>
        <taxon>Rosales</taxon>
        <taxon>Moraceae</taxon>
        <taxon>Moreae</taxon>
        <taxon>Morus</taxon>
    </lineage>
</organism>
<dbReference type="KEGG" id="mnt:21401324"/>
<protein>
    <submittedName>
        <fullName evidence="10">Uncharacterized protein</fullName>
    </submittedName>
</protein>
<dbReference type="PANTHER" id="PTHR32285:SF155">
    <property type="entry name" value="PROTEIN TRICHOME BIREFRINGENCE-LIKE 36"/>
    <property type="match status" value="1"/>
</dbReference>
<evidence type="ECO:0000256" key="1">
    <source>
        <dbReference type="ARBA" id="ARBA00004167"/>
    </source>
</evidence>
<keyword evidence="5" id="KW-1133">Transmembrane helix</keyword>
<dbReference type="InterPro" id="IPR025846">
    <property type="entry name" value="TBL_N"/>
</dbReference>